<dbReference type="InterPro" id="IPR027417">
    <property type="entry name" value="P-loop_NTPase"/>
</dbReference>
<dbReference type="InterPro" id="IPR025420">
    <property type="entry name" value="DUF4143"/>
</dbReference>
<dbReference type="PANTHER" id="PTHR33295:SF18">
    <property type="entry name" value="AAA+ ATPASE DOMAIN-CONTAINING PROTEIN"/>
    <property type="match status" value="1"/>
</dbReference>
<dbReference type="PANTHER" id="PTHR33295">
    <property type="entry name" value="ATPASE"/>
    <property type="match status" value="1"/>
</dbReference>
<dbReference type="Pfam" id="PF13173">
    <property type="entry name" value="AAA_14"/>
    <property type="match status" value="1"/>
</dbReference>
<reference evidence="3 4" key="1">
    <citation type="submission" date="2017-09" db="EMBL/GenBank/DDBJ databases">
        <title>Comparative genomics and methylome analysis of the gut commensal Bifidobacterium breve.</title>
        <authorList>
            <person name="Bottacini F."/>
            <person name="Morrissey R."/>
            <person name="Roberts R.J."/>
            <person name="James K."/>
            <person name="van Breen J."/>
            <person name="Egan M."/>
            <person name="Lambert J."/>
            <person name="van Limpt K."/>
            <person name="Stanton C."/>
            <person name="Knol J."/>
            <person name="O' Connell Motherway M."/>
            <person name="van Sinderen D."/>
        </authorList>
    </citation>
    <scope>NUCLEOTIDE SEQUENCE [LARGE SCALE GENOMIC DNA]</scope>
    <source>
        <strain evidence="3 4">DRBB29</strain>
    </source>
</reference>
<accession>A0A0L0LWJ1</accession>
<name>A0A0L0LWJ1_BIFBR</name>
<dbReference type="RefSeq" id="WP_050824492.1">
    <property type="nucleotide sequence ID" value="NZ_BCXT01000055.1"/>
</dbReference>
<proteinExistence type="predicted"/>
<organism evidence="3 4">
    <name type="scientific">Bifidobacterium breve</name>
    <dbReference type="NCBI Taxonomy" id="1685"/>
    <lineage>
        <taxon>Bacteria</taxon>
        <taxon>Bacillati</taxon>
        <taxon>Actinomycetota</taxon>
        <taxon>Actinomycetes</taxon>
        <taxon>Bifidobacteriales</taxon>
        <taxon>Bifidobacteriaceae</taxon>
        <taxon>Bifidobacterium</taxon>
    </lineage>
</organism>
<feature type="domain" description="AAA" evidence="1">
    <location>
        <begin position="21"/>
        <end position="163"/>
    </location>
</feature>
<gene>
    <name evidence="3" type="ORF">DRBB29_0024</name>
</gene>
<feature type="domain" description="DUF4143" evidence="2">
    <location>
        <begin position="209"/>
        <end position="368"/>
    </location>
</feature>
<protein>
    <submittedName>
        <fullName evidence="3">Uncharacterized protein</fullName>
    </submittedName>
</protein>
<dbReference type="Pfam" id="PF13635">
    <property type="entry name" value="DUF4143"/>
    <property type="match status" value="1"/>
</dbReference>
<dbReference type="AlphaFoldDB" id="A0A0L0LWJ1"/>
<evidence type="ECO:0000259" key="1">
    <source>
        <dbReference type="Pfam" id="PF13173"/>
    </source>
</evidence>
<evidence type="ECO:0000313" key="4">
    <source>
        <dbReference type="Proteomes" id="UP000232496"/>
    </source>
</evidence>
<dbReference type="Proteomes" id="UP000232496">
    <property type="component" value="Chromosome"/>
</dbReference>
<evidence type="ECO:0000313" key="3">
    <source>
        <dbReference type="EMBL" id="AUE17607.1"/>
    </source>
</evidence>
<evidence type="ECO:0000259" key="2">
    <source>
        <dbReference type="Pfam" id="PF13635"/>
    </source>
</evidence>
<sequence>MRISRDKYLNDLVARKGNGMVKVVTGARRCGKTYLLFDLFEDHLRAQGVDDDHIIEIALDDLMYERYRDPLALYDYVRSRITNREEPYYVLLDEVQYAISDEEMRGEEPPRLYGVLNGLLRMRNVDVYVTGSNSKMLSTDVMTEFRGRGDEVRVRPLSFVEFMQAYDGDVQHGWAEYVMFGGMPLTLSMRSDEQKSLYLKNLFEETYLKDIVSRNGLRRSQELDDLVDVLASSIGALTNPPKIKATFASVLHSGISTNTIMQYIGHLEDAFVIEEARRFDVKGRKYIGSPKKYYFEDMGLRNARLGFRQIEQTHIMENIVYNELRTRGYNVDVGVVDRRGASEGVPYRKRLEVDFVANLGNRRCYIQSAYQLPTPEKVAQEKASLLEIDDSFQKIVLVCDVVKPVRDEHGILTMSVYDFLLDPDSLTM</sequence>
<dbReference type="EMBL" id="CP023198">
    <property type="protein sequence ID" value="AUE17607.1"/>
    <property type="molecule type" value="Genomic_DNA"/>
</dbReference>
<dbReference type="InterPro" id="IPR041682">
    <property type="entry name" value="AAA_14"/>
</dbReference>
<dbReference type="SUPFAM" id="SSF52540">
    <property type="entry name" value="P-loop containing nucleoside triphosphate hydrolases"/>
    <property type="match status" value="1"/>
</dbReference>